<protein>
    <submittedName>
        <fullName evidence="6">Metalloregulator ArsR/SmtB family transcription factor</fullName>
    </submittedName>
</protein>
<sequence length="127" mass="14519">MKTTKTTNNNDQCEIFCYDKEKVNKLSLKIESEEFTSTADIFKALSDETRLKIAYTLTQENELCVCDVAIIIGTTNATASHHLRHLRNLRIAKSRKEGKLVFYSLDDPHVTSLIINAMVHSQEDYHV</sequence>
<keyword evidence="1" id="KW-0805">Transcription regulation</keyword>
<dbReference type="CDD" id="cd00090">
    <property type="entry name" value="HTH_ARSR"/>
    <property type="match status" value="1"/>
</dbReference>
<dbReference type="GO" id="GO:0003700">
    <property type="term" value="F:DNA-binding transcription factor activity"/>
    <property type="evidence" value="ECO:0007669"/>
    <property type="project" value="InterPro"/>
</dbReference>
<gene>
    <name evidence="6" type="ORF">M3202_17510</name>
</gene>
<proteinExistence type="predicted"/>
<feature type="domain" description="HTH arsR-type" evidence="5">
    <location>
        <begin position="30"/>
        <end position="125"/>
    </location>
</feature>
<dbReference type="InterPro" id="IPR051011">
    <property type="entry name" value="Metal_resp_trans_reg"/>
</dbReference>
<dbReference type="InterPro" id="IPR036388">
    <property type="entry name" value="WH-like_DNA-bd_sf"/>
</dbReference>
<dbReference type="GO" id="GO:0046686">
    <property type="term" value="P:response to cadmium ion"/>
    <property type="evidence" value="ECO:0007669"/>
    <property type="project" value="UniProtKB-KW"/>
</dbReference>
<dbReference type="RefSeq" id="WP_251224557.1">
    <property type="nucleotide sequence ID" value="NZ_JAMBOL010000023.1"/>
</dbReference>
<evidence type="ECO:0000256" key="1">
    <source>
        <dbReference type="ARBA" id="ARBA00023015"/>
    </source>
</evidence>
<accession>A0A9X2DUP1</accession>
<evidence type="ECO:0000256" key="3">
    <source>
        <dbReference type="ARBA" id="ARBA00023163"/>
    </source>
</evidence>
<keyword evidence="3" id="KW-0804">Transcription</keyword>
<dbReference type="InterPro" id="IPR036390">
    <property type="entry name" value="WH_DNA-bd_sf"/>
</dbReference>
<dbReference type="SUPFAM" id="SSF46785">
    <property type="entry name" value="Winged helix' DNA-binding domain"/>
    <property type="match status" value="1"/>
</dbReference>
<dbReference type="Proteomes" id="UP001139179">
    <property type="component" value="Unassembled WGS sequence"/>
</dbReference>
<dbReference type="InterPro" id="IPR018334">
    <property type="entry name" value="ArsR_HTH"/>
</dbReference>
<evidence type="ECO:0000259" key="5">
    <source>
        <dbReference type="PROSITE" id="PS50987"/>
    </source>
</evidence>
<comment type="caution">
    <text evidence="6">The sequence shown here is derived from an EMBL/GenBank/DDBJ whole genome shotgun (WGS) entry which is preliminary data.</text>
</comment>
<dbReference type="PROSITE" id="PS50987">
    <property type="entry name" value="HTH_ARSR_2"/>
    <property type="match status" value="1"/>
</dbReference>
<dbReference type="NCBIfam" id="NF033788">
    <property type="entry name" value="HTH_metalloreg"/>
    <property type="match status" value="1"/>
</dbReference>
<dbReference type="PANTHER" id="PTHR43132">
    <property type="entry name" value="ARSENICAL RESISTANCE OPERON REPRESSOR ARSR-RELATED"/>
    <property type="match status" value="1"/>
</dbReference>
<keyword evidence="2" id="KW-0238">DNA-binding</keyword>
<dbReference type="GO" id="GO:0003677">
    <property type="term" value="F:DNA binding"/>
    <property type="evidence" value="ECO:0007669"/>
    <property type="project" value="UniProtKB-KW"/>
</dbReference>
<dbReference type="Pfam" id="PF01022">
    <property type="entry name" value="HTH_5"/>
    <property type="match status" value="1"/>
</dbReference>
<name>A0A9X2DUP1_9BACI</name>
<dbReference type="EMBL" id="JAMBOL010000023">
    <property type="protein sequence ID" value="MCM3715857.1"/>
    <property type="molecule type" value="Genomic_DNA"/>
</dbReference>
<dbReference type="SMART" id="SM00418">
    <property type="entry name" value="HTH_ARSR"/>
    <property type="match status" value="1"/>
</dbReference>
<dbReference type="Gene3D" id="1.10.10.10">
    <property type="entry name" value="Winged helix-like DNA-binding domain superfamily/Winged helix DNA-binding domain"/>
    <property type="match status" value="1"/>
</dbReference>
<evidence type="ECO:0000256" key="2">
    <source>
        <dbReference type="ARBA" id="ARBA00023125"/>
    </source>
</evidence>
<keyword evidence="4" id="KW-0105">Cadmium resistance</keyword>
<dbReference type="PROSITE" id="PS00846">
    <property type="entry name" value="HTH_ARSR_1"/>
    <property type="match status" value="1"/>
</dbReference>
<dbReference type="PANTHER" id="PTHR43132:SF6">
    <property type="entry name" value="HTH-TYPE TRANSCRIPTIONAL REPRESSOR CZRA"/>
    <property type="match status" value="1"/>
</dbReference>
<evidence type="ECO:0000256" key="4">
    <source>
        <dbReference type="ARBA" id="ARBA00043263"/>
    </source>
</evidence>
<dbReference type="AlphaFoldDB" id="A0A9X2DUP1"/>
<organism evidence="6 7">
    <name type="scientific">Halalkalibacter oceani</name>
    <dbReference type="NCBI Taxonomy" id="1653776"/>
    <lineage>
        <taxon>Bacteria</taxon>
        <taxon>Bacillati</taxon>
        <taxon>Bacillota</taxon>
        <taxon>Bacilli</taxon>
        <taxon>Bacillales</taxon>
        <taxon>Bacillaceae</taxon>
        <taxon>Halalkalibacter</taxon>
    </lineage>
</organism>
<dbReference type="InterPro" id="IPR011991">
    <property type="entry name" value="ArsR-like_HTH"/>
</dbReference>
<evidence type="ECO:0000313" key="6">
    <source>
        <dbReference type="EMBL" id="MCM3715857.1"/>
    </source>
</evidence>
<dbReference type="InterPro" id="IPR001845">
    <property type="entry name" value="HTH_ArsR_DNA-bd_dom"/>
</dbReference>
<evidence type="ECO:0000313" key="7">
    <source>
        <dbReference type="Proteomes" id="UP001139179"/>
    </source>
</evidence>
<keyword evidence="7" id="KW-1185">Reference proteome</keyword>
<reference evidence="6" key="1">
    <citation type="submission" date="2022-05" db="EMBL/GenBank/DDBJ databases">
        <title>Comparative Genomics of Spacecraft Associated Microbes.</title>
        <authorList>
            <person name="Tran M.T."/>
            <person name="Wright A."/>
            <person name="Seuylemezian A."/>
            <person name="Eisen J."/>
            <person name="Coil D."/>
        </authorList>
    </citation>
    <scope>NUCLEOTIDE SEQUENCE</scope>
    <source>
        <strain evidence="6">214.1.1</strain>
    </source>
</reference>
<dbReference type="PRINTS" id="PR00778">
    <property type="entry name" value="HTHARSR"/>
</dbReference>